<gene>
    <name evidence="2" type="ORF">HG15A2_38670</name>
</gene>
<dbReference type="Proteomes" id="UP000319852">
    <property type="component" value="Chromosome"/>
</dbReference>
<evidence type="ECO:0000259" key="1">
    <source>
        <dbReference type="Pfam" id="PF26351"/>
    </source>
</evidence>
<proteinExistence type="predicted"/>
<protein>
    <recommendedName>
        <fullName evidence="1">DUF8091 domain-containing protein</fullName>
    </recommendedName>
</protein>
<evidence type="ECO:0000313" key="2">
    <source>
        <dbReference type="EMBL" id="QDT00529.1"/>
    </source>
</evidence>
<dbReference type="KEGG" id="amob:HG15A2_38670"/>
<sequence>MESSLHRQLKLTYVEDESQHEVACDGYRIDAVRGKELIEIQHGSLSAIRDKIAKLLKKKHTVRVVKPIVAEKLLVKLDKQDGKVVSRRRSPKRGALLDVFDHLIYFTRVFPHARLTLDVPLVTVEEHRYPGHGRRRRRRERDFVVQDQFLTDVLEVHSLRTHADLRGFLPKRLPRKFHTGHLAEKMNVPRNTAQRMAYCLRETGSLYVVGKEGNAVLYSRKAA</sequence>
<dbReference type="Pfam" id="PF26351">
    <property type="entry name" value="DUF8091"/>
    <property type="match status" value="1"/>
</dbReference>
<organism evidence="2 3">
    <name type="scientific">Adhaeretor mobilis</name>
    <dbReference type="NCBI Taxonomy" id="1930276"/>
    <lineage>
        <taxon>Bacteria</taxon>
        <taxon>Pseudomonadati</taxon>
        <taxon>Planctomycetota</taxon>
        <taxon>Planctomycetia</taxon>
        <taxon>Pirellulales</taxon>
        <taxon>Lacipirellulaceae</taxon>
        <taxon>Adhaeretor</taxon>
    </lineage>
</organism>
<dbReference type="EMBL" id="CP036263">
    <property type="protein sequence ID" value="QDT00529.1"/>
    <property type="molecule type" value="Genomic_DNA"/>
</dbReference>
<accession>A0A517N062</accession>
<feature type="domain" description="DUF8091" evidence="1">
    <location>
        <begin position="3"/>
        <end position="159"/>
    </location>
</feature>
<reference evidence="2 3" key="1">
    <citation type="submission" date="2019-02" db="EMBL/GenBank/DDBJ databases">
        <title>Deep-cultivation of Planctomycetes and their phenomic and genomic characterization uncovers novel biology.</title>
        <authorList>
            <person name="Wiegand S."/>
            <person name="Jogler M."/>
            <person name="Boedeker C."/>
            <person name="Pinto D."/>
            <person name="Vollmers J."/>
            <person name="Rivas-Marin E."/>
            <person name="Kohn T."/>
            <person name="Peeters S.H."/>
            <person name="Heuer A."/>
            <person name="Rast P."/>
            <person name="Oberbeckmann S."/>
            <person name="Bunk B."/>
            <person name="Jeske O."/>
            <person name="Meyerdierks A."/>
            <person name="Storesund J.E."/>
            <person name="Kallscheuer N."/>
            <person name="Luecker S."/>
            <person name="Lage O.M."/>
            <person name="Pohl T."/>
            <person name="Merkel B.J."/>
            <person name="Hornburger P."/>
            <person name="Mueller R.-W."/>
            <person name="Bruemmer F."/>
            <person name="Labrenz M."/>
            <person name="Spormann A.M."/>
            <person name="Op den Camp H."/>
            <person name="Overmann J."/>
            <person name="Amann R."/>
            <person name="Jetten M.S.M."/>
            <person name="Mascher T."/>
            <person name="Medema M.H."/>
            <person name="Devos D.P."/>
            <person name="Kaster A.-K."/>
            <person name="Ovreas L."/>
            <person name="Rohde M."/>
            <person name="Galperin M.Y."/>
            <person name="Jogler C."/>
        </authorList>
    </citation>
    <scope>NUCLEOTIDE SEQUENCE [LARGE SCALE GENOMIC DNA]</scope>
    <source>
        <strain evidence="2 3">HG15A2</strain>
    </source>
</reference>
<dbReference type="OrthoDB" id="287760at2"/>
<dbReference type="RefSeq" id="WP_145062101.1">
    <property type="nucleotide sequence ID" value="NZ_CP036263.1"/>
</dbReference>
<evidence type="ECO:0000313" key="3">
    <source>
        <dbReference type="Proteomes" id="UP000319852"/>
    </source>
</evidence>
<name>A0A517N062_9BACT</name>
<keyword evidence="3" id="KW-1185">Reference proteome</keyword>
<dbReference type="AlphaFoldDB" id="A0A517N062"/>
<dbReference type="InterPro" id="IPR058404">
    <property type="entry name" value="DUF8091"/>
</dbReference>